<evidence type="ECO:0000256" key="3">
    <source>
        <dbReference type="ARBA" id="ARBA00023125"/>
    </source>
</evidence>
<comment type="caution">
    <text evidence="6">The sequence shown here is derived from an EMBL/GenBank/DDBJ whole genome shotgun (WGS) entry which is preliminary data.</text>
</comment>
<keyword evidence="4" id="KW-0804">Transcription</keyword>
<evidence type="ECO:0000256" key="1">
    <source>
        <dbReference type="ARBA" id="ARBA00009437"/>
    </source>
</evidence>
<dbReference type="Pfam" id="PF00126">
    <property type="entry name" value="HTH_1"/>
    <property type="match status" value="1"/>
</dbReference>
<evidence type="ECO:0000256" key="4">
    <source>
        <dbReference type="ARBA" id="ARBA00023163"/>
    </source>
</evidence>
<reference evidence="6 7" key="1">
    <citation type="submission" date="2018-02" db="EMBL/GenBank/DDBJ databases">
        <title>Genomic Encyclopedia of Archaeal and Bacterial Type Strains, Phase II (KMG-II): from individual species to whole genera.</title>
        <authorList>
            <person name="Goeker M."/>
        </authorList>
    </citation>
    <scope>NUCLEOTIDE SEQUENCE [LARGE SCALE GENOMIC DNA]</scope>
    <source>
        <strain evidence="6 7">DSM 18921</strain>
    </source>
</reference>
<dbReference type="GO" id="GO:0003700">
    <property type="term" value="F:DNA-binding transcription factor activity"/>
    <property type="evidence" value="ECO:0007669"/>
    <property type="project" value="InterPro"/>
</dbReference>
<dbReference type="Pfam" id="PF03466">
    <property type="entry name" value="LysR_substrate"/>
    <property type="match status" value="1"/>
</dbReference>
<dbReference type="AlphaFoldDB" id="A0A2S8S747"/>
<keyword evidence="3" id="KW-0238">DNA-binding</keyword>
<dbReference type="InterPro" id="IPR005119">
    <property type="entry name" value="LysR_subst-bd"/>
</dbReference>
<accession>A0A2S8S747</accession>
<keyword evidence="2" id="KW-0805">Transcription regulation</keyword>
<feature type="domain" description="HTH lysR-type" evidence="5">
    <location>
        <begin position="10"/>
        <end position="67"/>
    </location>
</feature>
<dbReference type="SUPFAM" id="SSF46785">
    <property type="entry name" value="Winged helix' DNA-binding domain"/>
    <property type="match status" value="1"/>
</dbReference>
<evidence type="ECO:0000259" key="5">
    <source>
        <dbReference type="PROSITE" id="PS50931"/>
    </source>
</evidence>
<organism evidence="6 7">
    <name type="scientific">Albidovulum denitrificans</name>
    <dbReference type="NCBI Taxonomy" id="404881"/>
    <lineage>
        <taxon>Bacteria</taxon>
        <taxon>Pseudomonadati</taxon>
        <taxon>Pseudomonadota</taxon>
        <taxon>Alphaproteobacteria</taxon>
        <taxon>Rhodobacterales</taxon>
        <taxon>Paracoccaceae</taxon>
        <taxon>Albidovulum</taxon>
    </lineage>
</organism>
<dbReference type="SUPFAM" id="SSF53850">
    <property type="entry name" value="Periplasmic binding protein-like II"/>
    <property type="match status" value="1"/>
</dbReference>
<name>A0A2S8S747_9RHOB</name>
<sequence>MNGPDWITLPSLSGLRAFEAAARLGGFSAAGRALNVTHAAIAQQVRALERELGEALIYRDGRALSLTEKGRALSAELTNGFMAIQAAVEITRARADRPVAISLSPSFAANWLMPRLARFSRIHPEIQVTLSPDHRLADLAREGFDFAIRFGRGKWPGVEAEFLTTARYVIVATPDLMAGRAVLDRDEVAKMPVILEQDWPEHRHWLSSQLGLDLGTLAIREFATEELALGAARQGLGLHVISRALVEEDVQQGRLQIAFEGNDEGPAYYIVTPPGVIRHPARQFLKWLKTSV</sequence>
<dbReference type="PROSITE" id="PS50931">
    <property type="entry name" value="HTH_LYSR"/>
    <property type="match status" value="1"/>
</dbReference>
<protein>
    <submittedName>
        <fullName evidence="6">LysR family glycine cleavage system transcriptional activator</fullName>
    </submittedName>
</protein>
<evidence type="ECO:0000313" key="6">
    <source>
        <dbReference type="EMBL" id="PQV56604.1"/>
    </source>
</evidence>
<dbReference type="PANTHER" id="PTHR30537">
    <property type="entry name" value="HTH-TYPE TRANSCRIPTIONAL REGULATOR"/>
    <property type="match status" value="1"/>
</dbReference>
<dbReference type="InterPro" id="IPR058163">
    <property type="entry name" value="LysR-type_TF_proteobact-type"/>
</dbReference>
<gene>
    <name evidence="6" type="ORF">LX70_02177</name>
</gene>
<dbReference type="OrthoDB" id="9813056at2"/>
<dbReference type="InterPro" id="IPR036388">
    <property type="entry name" value="WH-like_DNA-bd_sf"/>
</dbReference>
<dbReference type="RefSeq" id="WP_105514783.1">
    <property type="nucleotide sequence ID" value="NZ_PVEP01000004.1"/>
</dbReference>
<dbReference type="GO" id="GO:0006351">
    <property type="term" value="P:DNA-templated transcription"/>
    <property type="evidence" value="ECO:0007669"/>
    <property type="project" value="TreeGrafter"/>
</dbReference>
<evidence type="ECO:0000313" key="7">
    <source>
        <dbReference type="Proteomes" id="UP000238338"/>
    </source>
</evidence>
<dbReference type="Proteomes" id="UP000238338">
    <property type="component" value="Unassembled WGS sequence"/>
</dbReference>
<dbReference type="GO" id="GO:0043565">
    <property type="term" value="F:sequence-specific DNA binding"/>
    <property type="evidence" value="ECO:0007669"/>
    <property type="project" value="TreeGrafter"/>
</dbReference>
<dbReference type="Gene3D" id="1.10.10.10">
    <property type="entry name" value="Winged helix-like DNA-binding domain superfamily/Winged helix DNA-binding domain"/>
    <property type="match status" value="1"/>
</dbReference>
<comment type="similarity">
    <text evidence="1">Belongs to the LysR transcriptional regulatory family.</text>
</comment>
<dbReference type="Gene3D" id="3.40.190.10">
    <property type="entry name" value="Periplasmic binding protein-like II"/>
    <property type="match status" value="2"/>
</dbReference>
<keyword evidence="7" id="KW-1185">Reference proteome</keyword>
<dbReference type="InterPro" id="IPR000847">
    <property type="entry name" value="LysR_HTH_N"/>
</dbReference>
<dbReference type="PRINTS" id="PR00039">
    <property type="entry name" value="HTHLYSR"/>
</dbReference>
<dbReference type="EMBL" id="PVEP01000004">
    <property type="protein sequence ID" value="PQV56604.1"/>
    <property type="molecule type" value="Genomic_DNA"/>
</dbReference>
<dbReference type="PANTHER" id="PTHR30537:SF26">
    <property type="entry name" value="GLYCINE CLEAVAGE SYSTEM TRANSCRIPTIONAL ACTIVATOR"/>
    <property type="match status" value="1"/>
</dbReference>
<proteinExistence type="inferred from homology"/>
<dbReference type="InterPro" id="IPR036390">
    <property type="entry name" value="WH_DNA-bd_sf"/>
</dbReference>
<evidence type="ECO:0000256" key="2">
    <source>
        <dbReference type="ARBA" id="ARBA00023015"/>
    </source>
</evidence>